<reference evidence="7" key="1">
    <citation type="submission" date="2023-01" db="EMBL/GenBank/DDBJ databases">
        <title>Key to firefly adult light organ development and bioluminescence: homeobox transcription factors regulate luciferase expression and transportation to peroxisome.</title>
        <authorList>
            <person name="Fu X."/>
        </authorList>
    </citation>
    <scope>NUCLEOTIDE SEQUENCE [LARGE SCALE GENOMIC DNA]</scope>
</reference>
<comment type="subcellular location">
    <subcellularLocation>
        <location evidence="1">Membrane</location>
        <topology evidence="1">Multi-pass membrane protein</topology>
    </subcellularLocation>
</comment>
<organism evidence="6 7">
    <name type="scientific">Aquatica leii</name>
    <dbReference type="NCBI Taxonomy" id="1421715"/>
    <lineage>
        <taxon>Eukaryota</taxon>
        <taxon>Metazoa</taxon>
        <taxon>Ecdysozoa</taxon>
        <taxon>Arthropoda</taxon>
        <taxon>Hexapoda</taxon>
        <taxon>Insecta</taxon>
        <taxon>Pterygota</taxon>
        <taxon>Neoptera</taxon>
        <taxon>Endopterygota</taxon>
        <taxon>Coleoptera</taxon>
        <taxon>Polyphaga</taxon>
        <taxon>Elateriformia</taxon>
        <taxon>Elateroidea</taxon>
        <taxon>Lampyridae</taxon>
        <taxon>Luciolinae</taxon>
        <taxon>Aquatica</taxon>
    </lineage>
</organism>
<evidence type="ECO:0000256" key="4">
    <source>
        <dbReference type="ARBA" id="ARBA00023136"/>
    </source>
</evidence>
<keyword evidence="7" id="KW-1185">Reference proteome</keyword>
<dbReference type="PANTHER" id="PTHR23507">
    <property type="entry name" value="ZGC:174356"/>
    <property type="match status" value="1"/>
</dbReference>
<evidence type="ECO:0000313" key="7">
    <source>
        <dbReference type="Proteomes" id="UP001353858"/>
    </source>
</evidence>
<evidence type="ECO:0000256" key="3">
    <source>
        <dbReference type="ARBA" id="ARBA00022989"/>
    </source>
</evidence>
<dbReference type="AlphaFoldDB" id="A0AAN7QMB9"/>
<evidence type="ECO:0008006" key="8">
    <source>
        <dbReference type="Google" id="ProtNLM"/>
    </source>
</evidence>
<dbReference type="Proteomes" id="UP001353858">
    <property type="component" value="Unassembled WGS sequence"/>
</dbReference>
<dbReference type="EMBL" id="JARPUR010000001">
    <property type="protein sequence ID" value="KAK4884688.1"/>
    <property type="molecule type" value="Genomic_DNA"/>
</dbReference>
<feature type="transmembrane region" description="Helical" evidence="5">
    <location>
        <begin position="155"/>
        <end position="176"/>
    </location>
</feature>
<dbReference type="InterPro" id="IPR036259">
    <property type="entry name" value="MFS_trans_sf"/>
</dbReference>
<dbReference type="Pfam" id="PF07690">
    <property type="entry name" value="MFS_1"/>
    <property type="match status" value="1"/>
</dbReference>
<dbReference type="PANTHER" id="PTHR23507:SF1">
    <property type="entry name" value="FI18259P1-RELATED"/>
    <property type="match status" value="1"/>
</dbReference>
<dbReference type="GO" id="GO:0016020">
    <property type="term" value="C:membrane"/>
    <property type="evidence" value="ECO:0007669"/>
    <property type="project" value="UniProtKB-SubCell"/>
</dbReference>
<feature type="transmembrane region" description="Helical" evidence="5">
    <location>
        <begin position="282"/>
        <end position="307"/>
    </location>
</feature>
<feature type="transmembrane region" description="Helical" evidence="5">
    <location>
        <begin position="349"/>
        <end position="369"/>
    </location>
</feature>
<gene>
    <name evidence="6" type="ORF">RN001_000959</name>
</gene>
<accession>A0AAN7QMB9</accession>
<keyword evidence="2 5" id="KW-0812">Transmembrane</keyword>
<evidence type="ECO:0000313" key="6">
    <source>
        <dbReference type="EMBL" id="KAK4884688.1"/>
    </source>
</evidence>
<comment type="caution">
    <text evidence="6">The sequence shown here is derived from an EMBL/GenBank/DDBJ whole genome shotgun (WGS) entry which is preliminary data.</text>
</comment>
<feature type="transmembrane region" description="Helical" evidence="5">
    <location>
        <begin position="442"/>
        <end position="462"/>
    </location>
</feature>
<feature type="transmembrane region" description="Helical" evidence="5">
    <location>
        <begin position="188"/>
        <end position="212"/>
    </location>
</feature>
<feature type="transmembrane region" description="Helical" evidence="5">
    <location>
        <begin position="218"/>
        <end position="237"/>
    </location>
</feature>
<feature type="transmembrane region" description="Helical" evidence="5">
    <location>
        <begin position="319"/>
        <end position="340"/>
    </location>
</feature>
<evidence type="ECO:0000256" key="5">
    <source>
        <dbReference type="SAM" id="Phobius"/>
    </source>
</evidence>
<keyword evidence="3 5" id="KW-1133">Transmembrane helix</keyword>
<protein>
    <recommendedName>
        <fullName evidence="8">Solute carrier family 46 member 3</fullName>
    </recommendedName>
</protein>
<dbReference type="Gene3D" id="1.20.1250.20">
    <property type="entry name" value="MFS general substrate transporter like domains"/>
    <property type="match status" value="1"/>
</dbReference>
<dbReference type="InterPro" id="IPR011701">
    <property type="entry name" value="MFS"/>
</dbReference>
<feature type="transmembrane region" description="Helical" evidence="5">
    <location>
        <begin position="120"/>
        <end position="143"/>
    </location>
</feature>
<evidence type="ECO:0000256" key="2">
    <source>
        <dbReference type="ARBA" id="ARBA00022692"/>
    </source>
</evidence>
<name>A0AAN7QMB9_9COLE</name>
<feature type="transmembrane region" description="Helical" evidence="5">
    <location>
        <begin position="27"/>
        <end position="47"/>
    </location>
</feature>
<evidence type="ECO:0000256" key="1">
    <source>
        <dbReference type="ARBA" id="ARBA00004141"/>
    </source>
</evidence>
<keyword evidence="4 5" id="KW-0472">Membrane</keyword>
<dbReference type="GO" id="GO:0022857">
    <property type="term" value="F:transmembrane transporter activity"/>
    <property type="evidence" value="ECO:0007669"/>
    <property type="project" value="InterPro"/>
</dbReference>
<feature type="transmembrane region" description="Helical" evidence="5">
    <location>
        <begin position="375"/>
        <end position="396"/>
    </location>
</feature>
<dbReference type="SUPFAM" id="SSF103473">
    <property type="entry name" value="MFS general substrate transporter"/>
    <property type="match status" value="1"/>
</dbReference>
<proteinExistence type="predicted"/>
<feature type="transmembrane region" description="Helical" evidence="5">
    <location>
        <begin position="408"/>
        <end position="430"/>
    </location>
</feature>
<sequence length="486" mass="54796">MTSKQTNEMGVKAKLRAVYSNITVEPVIILFLLPSILLTLAVANLNLEKACRVKLQLNETVCHGLSIRNTSMYTAEEENLVQKQVASMNAWKTVIQSVIPACLLLSFGAWSDKRQRRKPFMALPIIGEIITVTGFILCTYFFYEFSMEATGLIETLPTALTGGWFTMFMAVFSYVADTSTTESRTVRIGAVNICNTGSVMVGIGLSGILYYAIGLYPIFSIALVMYISALLYTIFLIKEKGKTTINNKSKCSFFTDFFIIEHIKSTFQVAFRPRKKNFRKRIWVTLLLLIFIFGPMYGEINVVYLFARKRFQWSEVEFSIFYSINVVLHLIGTIFSLSFFSKYLKIDDAVLGIISGVGKFFSAFVFAFAPNQTVFYLGIFVEMLSGTTFIAIRSTATKLVEPDELGKLSALTGMCEALMPVAYGSIYNLIYKSTIDTLPGTFYLVGSVLSVPTIALFCWLYIQHRDDLKELKETEKEEKLLEEKEV</sequence>